<protein>
    <recommendedName>
        <fullName evidence="2">Amidohydrolase-related domain-containing protein</fullName>
    </recommendedName>
</protein>
<evidence type="ECO:0000256" key="1">
    <source>
        <dbReference type="ARBA" id="ARBA00022801"/>
    </source>
</evidence>
<dbReference type="InterPro" id="IPR006680">
    <property type="entry name" value="Amidohydro-rel"/>
</dbReference>
<reference evidence="3 4" key="1">
    <citation type="submission" date="2015-09" db="EMBL/GenBank/DDBJ databases">
        <title>Genome sequence, genome mining and natural product profiling of a biocontrol bacterium Streptomyces malaysiensis F913.</title>
        <authorList>
            <person name="Xu Y."/>
            <person name="Wei J."/>
            <person name="Xie J."/>
            <person name="Li T."/>
            <person name="Zhou Z."/>
        </authorList>
    </citation>
    <scope>NUCLEOTIDE SEQUENCE [LARGE SCALE GENOMIC DNA]</scope>
    <source>
        <strain evidence="3 4">F913</strain>
    </source>
</reference>
<keyword evidence="4" id="KW-1185">Reference proteome</keyword>
<dbReference type="Gene3D" id="2.30.40.10">
    <property type="entry name" value="Urease, subunit C, domain 1"/>
    <property type="match status" value="1"/>
</dbReference>
<dbReference type="Pfam" id="PF01979">
    <property type="entry name" value="Amidohydro_1"/>
    <property type="match status" value="2"/>
</dbReference>
<name>A0A2J7YQ80_STRMQ</name>
<dbReference type="InterPro" id="IPR032466">
    <property type="entry name" value="Metal_Hydrolase"/>
</dbReference>
<comment type="caution">
    <text evidence="3">The sequence shown here is derived from an EMBL/GenBank/DDBJ whole genome shotgun (WGS) entry which is preliminary data.</text>
</comment>
<evidence type="ECO:0000259" key="2">
    <source>
        <dbReference type="Pfam" id="PF01979"/>
    </source>
</evidence>
<gene>
    <name evidence="3" type="ORF">SMF913_25646</name>
</gene>
<keyword evidence="1" id="KW-0378">Hydrolase</keyword>
<feature type="domain" description="Amidohydrolase-related" evidence="2">
    <location>
        <begin position="55"/>
        <end position="193"/>
    </location>
</feature>
<organism evidence="3 4">
    <name type="scientific">Streptomyces malaysiensis</name>
    <dbReference type="NCBI Taxonomy" id="92644"/>
    <lineage>
        <taxon>Bacteria</taxon>
        <taxon>Bacillati</taxon>
        <taxon>Actinomycetota</taxon>
        <taxon>Actinomycetes</taxon>
        <taxon>Kitasatosporales</taxon>
        <taxon>Streptomycetaceae</taxon>
        <taxon>Streptomyces</taxon>
        <taxon>Streptomyces violaceusniger group</taxon>
    </lineage>
</organism>
<dbReference type="InterPro" id="IPR011059">
    <property type="entry name" value="Metal-dep_hydrolase_composite"/>
</dbReference>
<dbReference type="AlphaFoldDB" id="A0A2J7YQ80"/>
<dbReference type="SUPFAM" id="SSF51338">
    <property type="entry name" value="Composite domain of metallo-dependent hydrolases"/>
    <property type="match status" value="1"/>
</dbReference>
<dbReference type="GO" id="GO:0016810">
    <property type="term" value="F:hydrolase activity, acting on carbon-nitrogen (but not peptide) bonds"/>
    <property type="evidence" value="ECO:0007669"/>
    <property type="project" value="InterPro"/>
</dbReference>
<dbReference type="EMBL" id="LJIW01000002">
    <property type="protein sequence ID" value="PNG90181.1"/>
    <property type="molecule type" value="Genomic_DNA"/>
</dbReference>
<dbReference type="PANTHER" id="PTHR43794:SF11">
    <property type="entry name" value="AMIDOHYDROLASE-RELATED DOMAIN-CONTAINING PROTEIN"/>
    <property type="match status" value="1"/>
</dbReference>
<sequence length="469" mass="49229">MTTLISGGHVLSMDPAIGDLPRGDVLVEDGTIAAVAGHGTVDAPGAEVIDASGTIVVPGFVDGHRHVWQSLLRGVAADWSLSDYMLQARALYAGCYDEESAYLGNLLGGLESLSAGITTVVDHCHLQSGPRISDALARGLLDSGVGGVFCYALQNVPVYDGDVDPGEIEDVLTRMPDAWHDTNAARIRDTYFADDRARLRFGVALPEATPYLPGSLVRQLLARADALSPFLVTGHWVDSGPHGVLAELCAEGAWPDRICLSHGNHIEADDLARLAEAGVSLCTTPDIECGMGIGPLAARRFRAAGGAAAIGTDLSNYARADVLQQARLLLQVERSTLAQGSPRPPRSVGYGVRDALALATLDGAEALGLADTIGSLSVGKRADVVLVRPDPLGAQPYTDPAAAVLFTTSPAEIDTVLVAGEVVKRDGVVCRGDLGELQQRIADAAASVRARHHQLPRPEIEQVWAGLFS</sequence>
<accession>A0A2J7YQ80</accession>
<evidence type="ECO:0000313" key="4">
    <source>
        <dbReference type="Proteomes" id="UP000236520"/>
    </source>
</evidence>
<dbReference type="PANTHER" id="PTHR43794">
    <property type="entry name" value="AMINOHYDROLASE SSNA-RELATED"/>
    <property type="match status" value="1"/>
</dbReference>
<proteinExistence type="predicted"/>
<dbReference type="InterPro" id="IPR050287">
    <property type="entry name" value="MTA/SAH_deaminase"/>
</dbReference>
<dbReference type="RefSeq" id="WP_102936041.1">
    <property type="nucleotide sequence ID" value="NZ_LJIW01000002.1"/>
</dbReference>
<feature type="domain" description="Amidohydrolase-related" evidence="2">
    <location>
        <begin position="241"/>
        <end position="423"/>
    </location>
</feature>
<dbReference type="Gene3D" id="3.20.20.140">
    <property type="entry name" value="Metal-dependent hydrolases"/>
    <property type="match status" value="1"/>
</dbReference>
<dbReference type="SUPFAM" id="SSF51556">
    <property type="entry name" value="Metallo-dependent hydrolases"/>
    <property type="match status" value="1"/>
</dbReference>
<dbReference type="Proteomes" id="UP000236520">
    <property type="component" value="Unassembled WGS sequence"/>
</dbReference>
<evidence type="ECO:0000313" key="3">
    <source>
        <dbReference type="EMBL" id="PNG90181.1"/>
    </source>
</evidence>